<dbReference type="EMBL" id="JBHMDG010000011">
    <property type="protein sequence ID" value="MFB9313260.1"/>
    <property type="molecule type" value="Genomic_DNA"/>
</dbReference>
<dbReference type="Proteomes" id="UP001589750">
    <property type="component" value="Unassembled WGS sequence"/>
</dbReference>
<sequence length="275" mass="29001">MSLLPITRSLAHASTDPPTLVARVRTALGWSGSDFLVGLEGYDDLMATLDVAHDVEGLVRIGDPTSPPLRLLRAIKSLDPEIRLTRVATVVSPWRWTRLGGGAGDAQAVALRQQTYSDVVGAMGRAGVAFRVVPDDTTAEDLLAAGQDAGSAVVDVDELRGDDILIVGFLEHQPSISYGLLSRPGAEPAPDDAVDAAWLTITPERESAGTLMVALQQFSDLGVDLDFLHSDPQGAGIHDFHVGFRAGADRLVDLQAALSDVGFSSRVLAAFALDG</sequence>
<keyword evidence="2" id="KW-1185">Reference proteome</keyword>
<organism evidence="1 2">
    <name type="scientific">Nocardioides plantarum</name>
    <dbReference type="NCBI Taxonomy" id="29299"/>
    <lineage>
        <taxon>Bacteria</taxon>
        <taxon>Bacillati</taxon>
        <taxon>Actinomycetota</taxon>
        <taxon>Actinomycetes</taxon>
        <taxon>Propionibacteriales</taxon>
        <taxon>Nocardioidaceae</taxon>
        <taxon>Nocardioides</taxon>
    </lineage>
</organism>
<proteinExistence type="predicted"/>
<evidence type="ECO:0008006" key="3">
    <source>
        <dbReference type="Google" id="ProtNLM"/>
    </source>
</evidence>
<accession>A0ABV5KBK9</accession>
<reference evidence="1 2" key="1">
    <citation type="submission" date="2024-09" db="EMBL/GenBank/DDBJ databases">
        <authorList>
            <person name="Sun Q."/>
            <person name="Mori K."/>
        </authorList>
    </citation>
    <scope>NUCLEOTIDE SEQUENCE [LARGE SCALE GENOMIC DNA]</scope>
    <source>
        <strain evidence="1 2">JCM 9626</strain>
    </source>
</reference>
<protein>
    <recommendedName>
        <fullName evidence="3">Prephenate dehydratase</fullName>
    </recommendedName>
</protein>
<name>A0ABV5KBK9_9ACTN</name>
<evidence type="ECO:0000313" key="2">
    <source>
        <dbReference type="Proteomes" id="UP001589750"/>
    </source>
</evidence>
<evidence type="ECO:0000313" key="1">
    <source>
        <dbReference type="EMBL" id="MFB9313260.1"/>
    </source>
</evidence>
<gene>
    <name evidence="1" type="ORF">ACFFRI_09415</name>
</gene>
<dbReference type="RefSeq" id="WP_140011432.1">
    <property type="nucleotide sequence ID" value="NZ_JBHMDG010000011.1"/>
</dbReference>
<comment type="caution">
    <text evidence="1">The sequence shown here is derived from an EMBL/GenBank/DDBJ whole genome shotgun (WGS) entry which is preliminary data.</text>
</comment>